<name>A0A0G0H3Z0_9BACT</name>
<protein>
    <recommendedName>
        <fullName evidence="2">Peptidase C51 domain-containing protein</fullName>
    </recommendedName>
</protein>
<dbReference type="SUPFAM" id="SSF54001">
    <property type="entry name" value="Cysteine proteinases"/>
    <property type="match status" value="1"/>
</dbReference>
<feature type="domain" description="Peptidase C51" evidence="2">
    <location>
        <begin position="133"/>
        <end position="263"/>
    </location>
</feature>
<dbReference type="InterPro" id="IPR007921">
    <property type="entry name" value="CHAP_dom"/>
</dbReference>
<dbReference type="InterPro" id="IPR038765">
    <property type="entry name" value="Papain-like_cys_pep_sf"/>
</dbReference>
<dbReference type="Gene3D" id="3.90.1720.10">
    <property type="entry name" value="endopeptidase domain like (from Nostoc punctiforme)"/>
    <property type="match status" value="1"/>
</dbReference>
<dbReference type="PROSITE" id="PS50911">
    <property type="entry name" value="CHAP"/>
    <property type="match status" value="1"/>
</dbReference>
<dbReference type="EMBL" id="LBTJ01000021">
    <property type="protein sequence ID" value="KKQ37983.1"/>
    <property type="molecule type" value="Genomic_DNA"/>
</dbReference>
<dbReference type="Pfam" id="PF05257">
    <property type="entry name" value="CHAP"/>
    <property type="match status" value="1"/>
</dbReference>
<accession>A0A0G0H3Z0</accession>
<evidence type="ECO:0000313" key="4">
    <source>
        <dbReference type="Proteomes" id="UP000034471"/>
    </source>
</evidence>
<evidence type="ECO:0000313" key="3">
    <source>
        <dbReference type="EMBL" id="KKQ37983.1"/>
    </source>
</evidence>
<evidence type="ECO:0000256" key="1">
    <source>
        <dbReference type="SAM" id="MobiDB-lite"/>
    </source>
</evidence>
<reference evidence="3 4" key="1">
    <citation type="journal article" date="2015" name="Nature">
        <title>rRNA introns, odd ribosomes, and small enigmatic genomes across a large radiation of phyla.</title>
        <authorList>
            <person name="Brown C.T."/>
            <person name="Hug L.A."/>
            <person name="Thomas B.C."/>
            <person name="Sharon I."/>
            <person name="Castelle C.J."/>
            <person name="Singh A."/>
            <person name="Wilkins M.J."/>
            <person name="Williams K.H."/>
            <person name="Banfield J.F."/>
        </authorList>
    </citation>
    <scope>NUCLEOTIDE SEQUENCE [LARGE SCALE GENOMIC DNA]</scope>
</reference>
<sequence>MFVCIFLFPTKLHAREEAEFFNGEYKYIPYKRPTPTSIYTDSKQKTEDLYINALEKIFNNKSNTSSPTEQVSNSGQNPLTPANQPSITGFPGNTGSPGYLSSELAFATRVRDIIHANCTGGYVTRANISCLNNLVATLKNDTIAKLKYSTNKYYALQCVACADAIAFERGRPLSSGAGAAKQYLDLNLRGYRRVYNQGNNYFQLTPGSLFITQGGTYGHIGYVVEVAQDRSWFKAFECNAPRNGFVRIQMWDTSSPAGWQVPI</sequence>
<comment type="caution">
    <text evidence="3">The sequence shown here is derived from an EMBL/GenBank/DDBJ whole genome shotgun (WGS) entry which is preliminary data.</text>
</comment>
<gene>
    <name evidence="3" type="ORF">US54_C0021G0010</name>
</gene>
<proteinExistence type="predicted"/>
<dbReference type="STRING" id="1618481.US54_C0021G0010"/>
<dbReference type="Proteomes" id="UP000034471">
    <property type="component" value="Unassembled WGS sequence"/>
</dbReference>
<feature type="region of interest" description="Disordered" evidence="1">
    <location>
        <begin position="60"/>
        <end position="91"/>
    </location>
</feature>
<dbReference type="AlphaFoldDB" id="A0A0G0H3Z0"/>
<organism evidence="3 4">
    <name type="scientific">Candidatus Roizmanbacteria bacterium GW2011_GWA2_37_7</name>
    <dbReference type="NCBI Taxonomy" id="1618481"/>
    <lineage>
        <taxon>Bacteria</taxon>
        <taxon>Candidatus Roizmaniibacteriota</taxon>
    </lineage>
</organism>
<evidence type="ECO:0000259" key="2">
    <source>
        <dbReference type="PROSITE" id="PS50911"/>
    </source>
</evidence>